<dbReference type="PROSITE" id="PS00053">
    <property type="entry name" value="RIBOSOMAL_S8"/>
    <property type="match status" value="1"/>
</dbReference>
<evidence type="ECO:0000313" key="8">
    <source>
        <dbReference type="EMBL" id="EGH24580.1"/>
    </source>
</evidence>
<evidence type="ECO:0000256" key="7">
    <source>
        <dbReference type="RuleBase" id="RU003660"/>
    </source>
</evidence>
<dbReference type="Proteomes" id="UP000003465">
    <property type="component" value="Unassembled WGS sequence"/>
</dbReference>
<evidence type="ECO:0000256" key="1">
    <source>
        <dbReference type="ARBA" id="ARBA00006471"/>
    </source>
</evidence>
<proteinExistence type="inferred from homology"/>
<organism evidence="8 9">
    <name type="scientific">Pseudomonas amygdali pv. mori str. 301020</name>
    <dbReference type="NCBI Taxonomy" id="629261"/>
    <lineage>
        <taxon>Bacteria</taxon>
        <taxon>Pseudomonadati</taxon>
        <taxon>Pseudomonadota</taxon>
        <taxon>Gammaproteobacteria</taxon>
        <taxon>Pseudomonadales</taxon>
        <taxon>Pseudomonadaceae</taxon>
        <taxon>Pseudomonas</taxon>
        <taxon>Pseudomonas amygdali</taxon>
    </lineage>
</organism>
<dbReference type="GO" id="GO:0005840">
    <property type="term" value="C:ribosome"/>
    <property type="evidence" value="ECO:0007669"/>
    <property type="project" value="UniProtKB-KW"/>
</dbReference>
<dbReference type="AlphaFoldDB" id="A0A656GH02"/>
<accession>A0A656GH02</accession>
<dbReference type="Gene3D" id="3.30.1490.10">
    <property type="match status" value="1"/>
</dbReference>
<dbReference type="InterPro" id="IPR035987">
    <property type="entry name" value="Ribosomal_uS8_sf"/>
</dbReference>
<evidence type="ECO:0000313" key="9">
    <source>
        <dbReference type="Proteomes" id="UP000003465"/>
    </source>
</evidence>
<keyword evidence="3 7" id="KW-0687">Ribonucleoprotein</keyword>
<dbReference type="GO" id="GO:0003735">
    <property type="term" value="F:structural constituent of ribosome"/>
    <property type="evidence" value="ECO:0007669"/>
    <property type="project" value="InterPro"/>
</dbReference>
<dbReference type="Pfam" id="PF00410">
    <property type="entry name" value="Ribosomal_S8"/>
    <property type="match status" value="1"/>
</dbReference>
<sequence>GVSIVSTSKGVMTDRAARAAGVGGEVLCTVF</sequence>
<dbReference type="InterPro" id="IPR047863">
    <property type="entry name" value="Ribosomal_uS8_CS"/>
</dbReference>
<feature type="non-terminal residue" evidence="8">
    <location>
        <position position="1"/>
    </location>
</feature>
<dbReference type="InterPro" id="IPR000630">
    <property type="entry name" value="Ribosomal_uS8"/>
</dbReference>
<protein>
    <recommendedName>
        <fullName evidence="4">Small ribosomal subunit protein uS8</fullName>
    </recommendedName>
    <alternativeName>
        <fullName evidence="5">30S ribosomal protein S8</fullName>
    </alternativeName>
</protein>
<evidence type="ECO:0000256" key="6">
    <source>
        <dbReference type="ARBA" id="ARBA00046740"/>
    </source>
</evidence>
<comment type="subunit">
    <text evidence="6">Part of the 30S ribosomal subunit. Contacts proteins S5 and S12.</text>
</comment>
<reference evidence="8 9" key="1">
    <citation type="journal article" date="2011" name="PLoS Pathog.">
        <title>Dynamic evolution of pathogenicity revealed by sequencing and comparative genomics of 19 Pseudomonas syringae isolates.</title>
        <authorList>
            <person name="Baltrus D.A."/>
            <person name="Nishimura M.T."/>
            <person name="Romanchuk A."/>
            <person name="Chang J.H."/>
            <person name="Mukhtar M.S."/>
            <person name="Cherkis K."/>
            <person name="Roach J."/>
            <person name="Grant S.R."/>
            <person name="Jones C.D."/>
            <person name="Dangl J.L."/>
        </authorList>
    </citation>
    <scope>NUCLEOTIDE SEQUENCE [LARGE SCALE GENOMIC DNA]</scope>
    <source>
        <strain evidence="8 9">301020</strain>
    </source>
</reference>
<dbReference type="FunFam" id="3.30.1490.10:FF:000001">
    <property type="entry name" value="30S ribosomal protein S8"/>
    <property type="match status" value="1"/>
</dbReference>
<dbReference type="GO" id="GO:1990904">
    <property type="term" value="C:ribonucleoprotein complex"/>
    <property type="evidence" value="ECO:0007669"/>
    <property type="project" value="UniProtKB-KW"/>
</dbReference>
<keyword evidence="2 7" id="KW-0689">Ribosomal protein</keyword>
<dbReference type="GO" id="GO:0005737">
    <property type="term" value="C:cytoplasm"/>
    <property type="evidence" value="ECO:0007669"/>
    <property type="project" value="UniProtKB-ARBA"/>
</dbReference>
<dbReference type="SUPFAM" id="SSF56047">
    <property type="entry name" value="Ribosomal protein S8"/>
    <property type="match status" value="1"/>
</dbReference>
<evidence type="ECO:0000256" key="3">
    <source>
        <dbReference type="ARBA" id="ARBA00023274"/>
    </source>
</evidence>
<comment type="similarity">
    <text evidence="1 7">Belongs to the universal ribosomal protein uS8 family.</text>
</comment>
<evidence type="ECO:0000256" key="2">
    <source>
        <dbReference type="ARBA" id="ARBA00022980"/>
    </source>
</evidence>
<dbReference type="GO" id="GO:0006412">
    <property type="term" value="P:translation"/>
    <property type="evidence" value="ECO:0007669"/>
    <property type="project" value="InterPro"/>
</dbReference>
<comment type="caution">
    <text evidence="8">The sequence shown here is derived from an EMBL/GenBank/DDBJ whole genome shotgun (WGS) entry which is preliminary data.</text>
</comment>
<gene>
    <name evidence="8" type="ORF">PSYMO_25263</name>
</gene>
<name>A0A656GH02_PSEA0</name>
<evidence type="ECO:0000256" key="4">
    <source>
        <dbReference type="ARBA" id="ARBA00035258"/>
    </source>
</evidence>
<evidence type="ECO:0000256" key="5">
    <source>
        <dbReference type="ARBA" id="ARBA00035525"/>
    </source>
</evidence>
<dbReference type="EMBL" id="AEAG01000994">
    <property type="protein sequence ID" value="EGH24580.1"/>
    <property type="molecule type" value="Genomic_DNA"/>
</dbReference>